<accession>A0AAW0D2S4</accession>
<keyword evidence="1" id="KW-0732">Signal</keyword>
<name>A0AAW0D2S4_9AGAR</name>
<evidence type="ECO:0000313" key="2">
    <source>
        <dbReference type="EMBL" id="KAK7045189.1"/>
    </source>
</evidence>
<evidence type="ECO:0000313" key="3">
    <source>
        <dbReference type="Proteomes" id="UP001362999"/>
    </source>
</evidence>
<gene>
    <name evidence="2" type="ORF">R3P38DRAFT_2882945</name>
</gene>
<sequence length="454" mass="50312">MAITGRKAMLLWQLPIGSLRFTLSTISSIPHLLMPVSFAVATHPAKPYVFYSDQDGYTPTEVLSGACNEESQKVGEMLQFSLSDKTDDKSGRDLTTRIPHLIPHRNGFIFTLLTAYTGDHSLIIRPDDIWLTILTQFNFFVNRHAELLRANFVAHTGKRELIIHTAGTRHTIDFADIARQFTGLIEKNVVDPTLREWAAPDFSTTTANDKTVGAVLLMATLKEYFTYVATMWGCGIPRVTLEGTKADYEKILTRLEKLKEYSIETIAWYHLLKPVIVRFVAAFDEPEHPGNVRFWQCIAHHTPGGSGISAFYSGWIGAFAVFSKKGDWIGNRLNLSASLPPNTDPAALTAADFWSHYGSPHMPRDLVLDDTPYHRLPVSMIPPGYGEVDVKLVQGETGEVWESVMVAGVVGTRVCNASGAGVKEGETVTPVRGWWMFVKSEAELAREAKEGGGV</sequence>
<keyword evidence="3" id="KW-1185">Reference proteome</keyword>
<protein>
    <submittedName>
        <fullName evidence="2">Uncharacterized protein</fullName>
    </submittedName>
</protein>
<dbReference type="InterPro" id="IPR025533">
    <property type="entry name" value="DUF4419"/>
</dbReference>
<comment type="caution">
    <text evidence="2">The sequence shown here is derived from an EMBL/GenBank/DDBJ whole genome shotgun (WGS) entry which is preliminary data.</text>
</comment>
<dbReference type="PANTHER" id="PTHR31252">
    <property type="entry name" value="DUF4419 DOMAIN-CONTAINING PROTEIN"/>
    <property type="match status" value="1"/>
</dbReference>
<feature type="chain" id="PRO_5043497213" evidence="1">
    <location>
        <begin position="25"/>
        <end position="454"/>
    </location>
</feature>
<dbReference type="AlphaFoldDB" id="A0AAW0D2S4"/>
<dbReference type="Proteomes" id="UP001362999">
    <property type="component" value="Unassembled WGS sequence"/>
</dbReference>
<feature type="signal peptide" evidence="1">
    <location>
        <begin position="1"/>
        <end position="24"/>
    </location>
</feature>
<dbReference type="EMBL" id="JAWWNJ010000011">
    <property type="protein sequence ID" value="KAK7045189.1"/>
    <property type="molecule type" value="Genomic_DNA"/>
</dbReference>
<evidence type="ECO:0000256" key="1">
    <source>
        <dbReference type="SAM" id="SignalP"/>
    </source>
</evidence>
<organism evidence="2 3">
    <name type="scientific">Favolaschia claudopus</name>
    <dbReference type="NCBI Taxonomy" id="2862362"/>
    <lineage>
        <taxon>Eukaryota</taxon>
        <taxon>Fungi</taxon>
        <taxon>Dikarya</taxon>
        <taxon>Basidiomycota</taxon>
        <taxon>Agaricomycotina</taxon>
        <taxon>Agaricomycetes</taxon>
        <taxon>Agaricomycetidae</taxon>
        <taxon>Agaricales</taxon>
        <taxon>Marasmiineae</taxon>
        <taxon>Mycenaceae</taxon>
        <taxon>Favolaschia</taxon>
    </lineage>
</organism>
<dbReference type="PANTHER" id="PTHR31252:SF11">
    <property type="entry name" value="DUF4419 DOMAIN-CONTAINING PROTEIN"/>
    <property type="match status" value="1"/>
</dbReference>
<proteinExistence type="predicted"/>
<dbReference type="Pfam" id="PF14388">
    <property type="entry name" value="DUF4419"/>
    <property type="match status" value="1"/>
</dbReference>
<reference evidence="2 3" key="1">
    <citation type="journal article" date="2024" name="J Genomics">
        <title>Draft genome sequencing and assembly of Favolaschia claudopus CIRM-BRFM 2984 isolated from oak limbs.</title>
        <authorList>
            <person name="Navarro D."/>
            <person name="Drula E."/>
            <person name="Chaduli D."/>
            <person name="Cazenave R."/>
            <person name="Ahrendt S."/>
            <person name="Wang J."/>
            <person name="Lipzen A."/>
            <person name="Daum C."/>
            <person name="Barry K."/>
            <person name="Grigoriev I.V."/>
            <person name="Favel A."/>
            <person name="Rosso M.N."/>
            <person name="Martin F."/>
        </authorList>
    </citation>
    <scope>NUCLEOTIDE SEQUENCE [LARGE SCALE GENOMIC DNA]</scope>
    <source>
        <strain evidence="2 3">CIRM-BRFM 2984</strain>
    </source>
</reference>